<dbReference type="EMBL" id="MN740505">
    <property type="protein sequence ID" value="QHU30368.1"/>
    <property type="molecule type" value="Genomic_DNA"/>
</dbReference>
<reference evidence="2" key="1">
    <citation type="journal article" date="2020" name="Nature">
        <title>Giant virus diversity and host interactions through global metagenomics.</title>
        <authorList>
            <person name="Schulz F."/>
            <person name="Roux S."/>
            <person name="Paez-Espino D."/>
            <person name="Jungbluth S."/>
            <person name="Walsh D.A."/>
            <person name="Denef V.J."/>
            <person name="McMahon K.D."/>
            <person name="Konstantinidis K.T."/>
            <person name="Eloe-Fadrosh E.A."/>
            <person name="Kyrpides N.C."/>
            <person name="Woyke T."/>
        </authorList>
    </citation>
    <scope>NUCLEOTIDE SEQUENCE</scope>
    <source>
        <strain evidence="2">GVMAG-M-3300027833-11</strain>
    </source>
</reference>
<proteinExistence type="predicted"/>
<organism evidence="2">
    <name type="scientific">viral metagenome</name>
    <dbReference type="NCBI Taxonomy" id="1070528"/>
    <lineage>
        <taxon>unclassified sequences</taxon>
        <taxon>metagenomes</taxon>
        <taxon>organismal metagenomes</taxon>
    </lineage>
</organism>
<evidence type="ECO:0000256" key="1">
    <source>
        <dbReference type="SAM" id="MobiDB-lite"/>
    </source>
</evidence>
<accession>A0A6C0LKE0</accession>
<evidence type="ECO:0000313" key="2">
    <source>
        <dbReference type="EMBL" id="QHU30368.1"/>
    </source>
</evidence>
<protein>
    <submittedName>
        <fullName evidence="2">Uncharacterized protein</fullName>
    </submittedName>
</protein>
<dbReference type="AlphaFoldDB" id="A0A6C0LKE0"/>
<sequence length="271" mass="30200">MSEIKEIIEKVEKPEEIEATANVVDKTEVLINIADEETQPIIKNAEDKTEEVEDKTEEVEDKTEEVEDKTEEVEDKTEEVINDVDEETEAMIKKADDMIDNAINDVMEETMNKMEMKTNDIENEDAKIATQIAITIVNEAIDKNEETIDNVTDKVFEALVEKTKEMGVKKSTLALIIKFVMEAVEDTPMKGSEQKEYSLRLIKSLVIELAEGEDKEYLLIAIDSGSVGDTIDLIVAASKGELNVNMVIDTAASSCLPCFMGILAKRGKKSA</sequence>
<feature type="compositionally biased region" description="Acidic residues" evidence="1">
    <location>
        <begin position="48"/>
        <end position="71"/>
    </location>
</feature>
<name>A0A6C0LKE0_9ZZZZ</name>
<feature type="region of interest" description="Disordered" evidence="1">
    <location>
        <begin position="46"/>
        <end position="71"/>
    </location>
</feature>